<dbReference type="EMBL" id="JAHHIF010000060">
    <property type="protein sequence ID" value="MBW4548371.1"/>
    <property type="molecule type" value="Genomic_DNA"/>
</dbReference>
<reference evidence="1" key="2">
    <citation type="journal article" date="2022" name="Microbiol. Resour. Announc.">
        <title>Metagenome Sequencing to Explore Phylogenomics of Terrestrial Cyanobacteria.</title>
        <authorList>
            <person name="Ward R.D."/>
            <person name="Stajich J.E."/>
            <person name="Johansen J.R."/>
            <person name="Huntemann M."/>
            <person name="Clum A."/>
            <person name="Foster B."/>
            <person name="Foster B."/>
            <person name="Roux S."/>
            <person name="Palaniappan K."/>
            <person name="Varghese N."/>
            <person name="Mukherjee S."/>
            <person name="Reddy T.B.K."/>
            <person name="Daum C."/>
            <person name="Copeland A."/>
            <person name="Chen I.A."/>
            <person name="Ivanova N.N."/>
            <person name="Kyrpides N.C."/>
            <person name="Shapiro N."/>
            <person name="Eloe-Fadrosh E.A."/>
            <person name="Pietrasiak N."/>
        </authorList>
    </citation>
    <scope>NUCLEOTIDE SEQUENCE</scope>
    <source>
        <strain evidence="1">CPER-KK1</strain>
    </source>
</reference>
<reference evidence="1" key="1">
    <citation type="submission" date="2021-05" db="EMBL/GenBank/DDBJ databases">
        <authorList>
            <person name="Pietrasiak N."/>
            <person name="Ward R."/>
            <person name="Stajich J.E."/>
            <person name="Kurbessoian T."/>
        </authorList>
    </citation>
    <scope>NUCLEOTIDE SEQUENCE</scope>
    <source>
        <strain evidence="1">CPER-KK1</strain>
    </source>
</reference>
<evidence type="ECO:0000313" key="2">
    <source>
        <dbReference type="Proteomes" id="UP000753908"/>
    </source>
</evidence>
<evidence type="ECO:0000313" key="1">
    <source>
        <dbReference type="EMBL" id="MBW4548371.1"/>
    </source>
</evidence>
<protein>
    <submittedName>
        <fullName evidence="1">Uncharacterized protein</fullName>
    </submittedName>
</protein>
<organism evidence="1 2">
    <name type="scientific">Symplocastrum torsivum CPER-KK1</name>
    <dbReference type="NCBI Taxonomy" id="450513"/>
    <lineage>
        <taxon>Bacteria</taxon>
        <taxon>Bacillati</taxon>
        <taxon>Cyanobacteriota</taxon>
        <taxon>Cyanophyceae</taxon>
        <taxon>Oscillatoriophycideae</taxon>
        <taxon>Oscillatoriales</taxon>
        <taxon>Microcoleaceae</taxon>
        <taxon>Symplocastrum</taxon>
    </lineage>
</organism>
<sequence length="254" mass="30053">MMSCRKTLNFRITNHSFQGLDELLKQQNIKPLSLNPHRTLSTSFSALGNLIVQTTDDLQFIKVFRETLAGILQSILRNFPENIFWDFDCLVISILRQALVAEKGADYFLKFFAEKIELLMDLFGNKSEIRFRYLHDFIYGFDWAKWVQKEPKARNLIEPFNPAFLDYLLSRGQEILQLICLGDCQYHHLSENLYRNPFDFSREPKDEIRLFTYLARKKIIPVAAWDWNVSPVWNKPFHQMRESLSLELHLVKTN</sequence>
<comment type="caution">
    <text evidence="1">The sequence shown here is derived from an EMBL/GenBank/DDBJ whole genome shotgun (WGS) entry which is preliminary data.</text>
</comment>
<accession>A0A951UE42</accession>
<gene>
    <name evidence="1" type="ORF">KME25_28625</name>
</gene>
<dbReference type="AlphaFoldDB" id="A0A951UE42"/>
<name>A0A951UE42_9CYAN</name>
<proteinExistence type="predicted"/>
<dbReference type="Proteomes" id="UP000753908">
    <property type="component" value="Unassembled WGS sequence"/>
</dbReference>